<gene>
    <name evidence="1" type="ORF">QE364_003982</name>
</gene>
<evidence type="ECO:0000313" key="2">
    <source>
        <dbReference type="Proteomes" id="UP001261666"/>
    </source>
</evidence>
<dbReference type="EMBL" id="JAVIZJ010000021">
    <property type="protein sequence ID" value="MDR6212247.1"/>
    <property type="molecule type" value="Genomic_DNA"/>
</dbReference>
<sequence length="286" mass="31936">MSTLADVPADRSALGAFLRSRRDRLTPAQAGIDAFPGPRRVPGLRKEELAMLAGLSTDHYSRLEQGRQHTVTDDVVEALGRALRLDDLEQAHLRDLAAPTRRRTTPWEAAQRPDPGLLRLMTSFDHVPVLLLGRRSEVLATNRLLQAVLGAEVAPGAVFLRWLFLDERARTRIRNWPHFAAAAVGSMRYELGRHPDDPRLRALVDELRAADADVARWWDDHGVTDRTSVDKQIDHPVAGRLDFGIEAVQLPHDPEQRLVVYTVEPHSPTARALAVLGSWEESAVVR</sequence>
<accession>A0ACC6INK7</accession>
<proteinExistence type="predicted"/>
<name>A0ACC6INK7_9ACTN</name>
<keyword evidence="2" id="KW-1185">Reference proteome</keyword>
<evidence type="ECO:0000313" key="1">
    <source>
        <dbReference type="EMBL" id="MDR6212247.1"/>
    </source>
</evidence>
<protein>
    <submittedName>
        <fullName evidence="1">Transcriptional regulator with XRE-family HTH domain</fullName>
    </submittedName>
</protein>
<reference evidence="1" key="1">
    <citation type="submission" date="2023-08" db="EMBL/GenBank/DDBJ databases">
        <title>Functional and genomic diversity of the sorghum phyllosphere microbiome.</title>
        <authorList>
            <person name="Shade A."/>
        </authorList>
    </citation>
    <scope>NUCLEOTIDE SEQUENCE</scope>
    <source>
        <strain evidence="1">SORGH_AS_0885</strain>
    </source>
</reference>
<organism evidence="1 2">
    <name type="scientific">Nocardioides zeae</name>
    <dbReference type="NCBI Taxonomy" id="1457234"/>
    <lineage>
        <taxon>Bacteria</taxon>
        <taxon>Bacillati</taxon>
        <taxon>Actinomycetota</taxon>
        <taxon>Actinomycetes</taxon>
        <taxon>Propionibacteriales</taxon>
        <taxon>Nocardioidaceae</taxon>
        <taxon>Nocardioides</taxon>
    </lineage>
</organism>
<dbReference type="Proteomes" id="UP001261666">
    <property type="component" value="Unassembled WGS sequence"/>
</dbReference>
<comment type="caution">
    <text evidence="1">The sequence shown here is derived from an EMBL/GenBank/DDBJ whole genome shotgun (WGS) entry which is preliminary data.</text>
</comment>